<dbReference type="EC" id="2.4.1.-" evidence="4"/>
<comment type="similarity">
    <text evidence="1 3">Belongs to the UDP-glycosyltransferase family.</text>
</comment>
<sequence>MSSLRPHAVVVSFPAAGQLNPTLDLANLLHLRGFLVTFVNTSSGLHRILQTSQAFPPESDLLLFETILDGYSLDSAGAPNHEELRRSINRTCAAHLGQLLRRLKQDPVLPPVSCVVANFLIASEAVGAAEEMGIPFFVLWTTSACSLLGSLHLRDLIRRGYAPLKVSSEQQTLTNSSSTVRWKKWLVPRVILNTFDEMEGKVLDAIKTSLPRALAVGPLFLLLNQMKGVPKNLNLFEEDRGYEEWLNSQRHASVVYACFGSLARLRSEQLMEFAWGLADSKHPFLLSIRPDLVENVDGGLPEEFIREVEGRGWVVNWCDQGRVLRHSSIGGFLTHSGWNSMLESVCSGVPMLIWPGFADQFTNCRFACVDWGIAMEIEQEVKREQIRKLVVELMEGERGQEMRKKVMKWKEMAEQATNAEGGSSYANLMRLTEALCRNEV</sequence>
<evidence type="ECO:0000313" key="6">
    <source>
        <dbReference type="Proteomes" id="UP000734854"/>
    </source>
</evidence>
<keyword evidence="6" id="KW-1185">Reference proteome</keyword>
<dbReference type="CDD" id="cd03784">
    <property type="entry name" value="GT1_Gtf-like"/>
    <property type="match status" value="1"/>
</dbReference>
<keyword evidence="3" id="KW-0328">Glycosyltransferase</keyword>
<reference evidence="5 6" key="1">
    <citation type="submission" date="2020-08" db="EMBL/GenBank/DDBJ databases">
        <title>Plant Genome Project.</title>
        <authorList>
            <person name="Zhang R.-G."/>
        </authorList>
    </citation>
    <scope>NUCLEOTIDE SEQUENCE [LARGE SCALE GENOMIC DNA]</scope>
    <source>
        <tissue evidence="5">Rhizome</tissue>
    </source>
</reference>
<dbReference type="Proteomes" id="UP000734854">
    <property type="component" value="Unassembled WGS sequence"/>
</dbReference>
<dbReference type="PANTHER" id="PTHR11926:SF1498">
    <property type="entry name" value="GLYCOSYLTRANSFERASE"/>
    <property type="match status" value="1"/>
</dbReference>
<dbReference type="AlphaFoldDB" id="A0A8J5EUZ8"/>
<comment type="caution">
    <text evidence="5">The sequence shown here is derived from an EMBL/GenBank/DDBJ whole genome shotgun (WGS) entry which is preliminary data.</text>
</comment>
<accession>A0A8J5EUZ8</accession>
<dbReference type="InterPro" id="IPR002213">
    <property type="entry name" value="UDP_glucos_trans"/>
</dbReference>
<dbReference type="InterPro" id="IPR035595">
    <property type="entry name" value="UDP_glycos_trans_CS"/>
</dbReference>
<dbReference type="SUPFAM" id="SSF53756">
    <property type="entry name" value="UDP-Glycosyltransferase/glycogen phosphorylase"/>
    <property type="match status" value="1"/>
</dbReference>
<dbReference type="PROSITE" id="PS00375">
    <property type="entry name" value="UDPGT"/>
    <property type="match status" value="1"/>
</dbReference>
<evidence type="ECO:0000256" key="3">
    <source>
        <dbReference type="RuleBase" id="RU003718"/>
    </source>
</evidence>
<proteinExistence type="inferred from homology"/>
<evidence type="ECO:0000256" key="1">
    <source>
        <dbReference type="ARBA" id="ARBA00009995"/>
    </source>
</evidence>
<dbReference type="Gene3D" id="3.40.50.2000">
    <property type="entry name" value="Glycogen Phosphorylase B"/>
    <property type="match status" value="2"/>
</dbReference>
<evidence type="ECO:0000256" key="2">
    <source>
        <dbReference type="ARBA" id="ARBA00022679"/>
    </source>
</evidence>
<dbReference type="FunFam" id="3.40.50.2000:FF:000056">
    <property type="entry name" value="Glycosyltransferase"/>
    <property type="match status" value="1"/>
</dbReference>
<name>A0A8J5EUZ8_ZINOF</name>
<organism evidence="5 6">
    <name type="scientific">Zingiber officinale</name>
    <name type="common">Ginger</name>
    <name type="synonym">Amomum zingiber</name>
    <dbReference type="NCBI Taxonomy" id="94328"/>
    <lineage>
        <taxon>Eukaryota</taxon>
        <taxon>Viridiplantae</taxon>
        <taxon>Streptophyta</taxon>
        <taxon>Embryophyta</taxon>
        <taxon>Tracheophyta</taxon>
        <taxon>Spermatophyta</taxon>
        <taxon>Magnoliopsida</taxon>
        <taxon>Liliopsida</taxon>
        <taxon>Zingiberales</taxon>
        <taxon>Zingiberaceae</taxon>
        <taxon>Zingiber</taxon>
    </lineage>
</organism>
<protein>
    <recommendedName>
        <fullName evidence="4">Glycosyltransferase</fullName>
        <ecNumber evidence="4">2.4.1.-</ecNumber>
    </recommendedName>
</protein>
<dbReference type="EMBL" id="JACMSC010000019">
    <property type="protein sequence ID" value="KAG6474408.1"/>
    <property type="molecule type" value="Genomic_DNA"/>
</dbReference>
<dbReference type="GO" id="GO:0080043">
    <property type="term" value="F:quercetin 3-O-glucosyltransferase activity"/>
    <property type="evidence" value="ECO:0007669"/>
    <property type="project" value="TreeGrafter"/>
</dbReference>
<keyword evidence="2 3" id="KW-0808">Transferase</keyword>
<evidence type="ECO:0000313" key="5">
    <source>
        <dbReference type="EMBL" id="KAG6474408.1"/>
    </source>
</evidence>
<gene>
    <name evidence="5" type="ORF">ZIOFF_068343</name>
</gene>
<dbReference type="Pfam" id="PF00201">
    <property type="entry name" value="UDPGT"/>
    <property type="match status" value="1"/>
</dbReference>
<dbReference type="PANTHER" id="PTHR11926">
    <property type="entry name" value="GLUCOSYL/GLUCURONOSYL TRANSFERASES"/>
    <property type="match status" value="1"/>
</dbReference>
<evidence type="ECO:0000256" key="4">
    <source>
        <dbReference type="RuleBase" id="RU362057"/>
    </source>
</evidence>
<dbReference type="GO" id="GO:0080044">
    <property type="term" value="F:quercetin 7-O-glucosyltransferase activity"/>
    <property type="evidence" value="ECO:0007669"/>
    <property type="project" value="TreeGrafter"/>
</dbReference>